<accession>A0ABT6AZB8</accession>
<dbReference type="Gene3D" id="3.40.50.1820">
    <property type="entry name" value="alpha/beta hydrolase"/>
    <property type="match status" value="1"/>
</dbReference>
<dbReference type="Proteomes" id="UP001216674">
    <property type="component" value="Unassembled WGS sequence"/>
</dbReference>
<evidence type="ECO:0000313" key="2">
    <source>
        <dbReference type="EMBL" id="MDF3837819.1"/>
    </source>
</evidence>
<feature type="non-terminal residue" evidence="2">
    <location>
        <position position="180"/>
    </location>
</feature>
<evidence type="ECO:0000313" key="3">
    <source>
        <dbReference type="Proteomes" id="UP001216674"/>
    </source>
</evidence>
<dbReference type="Pfam" id="PF00561">
    <property type="entry name" value="Abhydrolase_1"/>
    <property type="match status" value="1"/>
</dbReference>
<protein>
    <submittedName>
        <fullName evidence="2">Alpha/beta hydrolase</fullName>
    </submittedName>
</protein>
<comment type="caution">
    <text evidence="2">The sequence shown here is derived from an EMBL/GenBank/DDBJ whole genome shotgun (WGS) entry which is preliminary data.</text>
</comment>
<proteinExistence type="predicted"/>
<dbReference type="EMBL" id="JARJLM010000536">
    <property type="protein sequence ID" value="MDF3837819.1"/>
    <property type="molecule type" value="Genomic_DNA"/>
</dbReference>
<reference evidence="2 3" key="1">
    <citation type="submission" date="2023-03" db="EMBL/GenBank/DDBJ databases">
        <title>Draft assemblies of triclosan tolerant bacteria isolated from returned activated sludge.</title>
        <authorList>
            <person name="Van Hamelsveld S."/>
        </authorList>
    </citation>
    <scope>NUCLEOTIDE SEQUENCE [LARGE SCALE GENOMIC DNA]</scope>
    <source>
        <strain evidence="2 3">GW210010_S58</strain>
    </source>
</reference>
<dbReference type="SUPFAM" id="SSF53474">
    <property type="entry name" value="alpha/beta-Hydrolases"/>
    <property type="match status" value="1"/>
</dbReference>
<name>A0ABT6AZB8_9BURK</name>
<sequence length="180" mass="19559">MSAWILLRGLTRETRHWGALPGMLETTAGIGPVVMLDLPGNGVETAAQAPANVAAMVDFVRERARGRGLASPYRLLAMSLGAMVAAEWAHRYPREIGALMLINTSMRPFCGVTQRLPPRNWPALLGMALRWHDADFCERTVHRLTCSTSAALAADVAAWSSIRASAPVSRTNALRQLWAA</sequence>
<dbReference type="InterPro" id="IPR029058">
    <property type="entry name" value="AB_hydrolase_fold"/>
</dbReference>
<evidence type="ECO:0000259" key="1">
    <source>
        <dbReference type="Pfam" id="PF00561"/>
    </source>
</evidence>
<dbReference type="GO" id="GO:0016787">
    <property type="term" value="F:hydrolase activity"/>
    <property type="evidence" value="ECO:0007669"/>
    <property type="project" value="UniProtKB-KW"/>
</dbReference>
<gene>
    <name evidence="2" type="ORF">P3W85_33520</name>
</gene>
<keyword evidence="3" id="KW-1185">Reference proteome</keyword>
<keyword evidence="2" id="KW-0378">Hydrolase</keyword>
<dbReference type="RefSeq" id="WP_276267916.1">
    <property type="nucleotide sequence ID" value="NZ_JARJLM010000536.1"/>
</dbReference>
<organism evidence="2 3">
    <name type="scientific">Cupriavidus basilensis</name>
    <dbReference type="NCBI Taxonomy" id="68895"/>
    <lineage>
        <taxon>Bacteria</taxon>
        <taxon>Pseudomonadati</taxon>
        <taxon>Pseudomonadota</taxon>
        <taxon>Betaproteobacteria</taxon>
        <taxon>Burkholderiales</taxon>
        <taxon>Burkholderiaceae</taxon>
        <taxon>Cupriavidus</taxon>
    </lineage>
</organism>
<dbReference type="InterPro" id="IPR000073">
    <property type="entry name" value="AB_hydrolase_1"/>
</dbReference>
<feature type="domain" description="AB hydrolase-1" evidence="1">
    <location>
        <begin position="33"/>
        <end position="135"/>
    </location>
</feature>